<dbReference type="PROSITE" id="PS50984">
    <property type="entry name" value="TRUD"/>
    <property type="match status" value="1"/>
</dbReference>
<feature type="region of interest" description="Disordered" evidence="5">
    <location>
        <begin position="681"/>
        <end position="732"/>
    </location>
</feature>
<dbReference type="SUPFAM" id="SSF55120">
    <property type="entry name" value="Pseudouridine synthase"/>
    <property type="match status" value="1"/>
</dbReference>
<evidence type="ECO:0000256" key="5">
    <source>
        <dbReference type="SAM" id="MobiDB-lite"/>
    </source>
</evidence>
<dbReference type="Pfam" id="PF01142">
    <property type="entry name" value="TruD"/>
    <property type="match status" value="2"/>
</dbReference>
<evidence type="ECO:0000256" key="4">
    <source>
        <dbReference type="ARBA" id="ARBA00036943"/>
    </source>
</evidence>
<dbReference type="NCBIfam" id="TIGR00094">
    <property type="entry name" value="tRNA_TruD_broad"/>
    <property type="match status" value="1"/>
</dbReference>
<feature type="compositionally biased region" description="Polar residues" evidence="5">
    <location>
        <begin position="31"/>
        <end position="49"/>
    </location>
</feature>
<name>A0ABM5HDT7_DRORH</name>
<feature type="compositionally biased region" description="Basic and acidic residues" evidence="5">
    <location>
        <begin position="723"/>
        <end position="732"/>
    </location>
</feature>
<dbReference type="EnsemblMetazoa" id="XM_017123387.2">
    <property type="protein sequence ID" value="XP_016978876.2"/>
    <property type="gene ID" value="LOC108044386"/>
</dbReference>
<feature type="compositionally biased region" description="Basic and acidic residues" evidence="5">
    <location>
        <begin position="185"/>
        <end position="197"/>
    </location>
</feature>
<keyword evidence="8" id="KW-1185">Reference proteome</keyword>
<comment type="catalytic activity">
    <reaction evidence="4">
        <text>a uridine in tRNA = a pseudouridine in tRNA</text>
        <dbReference type="Rhea" id="RHEA:54572"/>
        <dbReference type="Rhea" id="RHEA-COMP:13339"/>
        <dbReference type="Rhea" id="RHEA-COMP:13934"/>
        <dbReference type="ChEBI" id="CHEBI:65314"/>
        <dbReference type="ChEBI" id="CHEBI:65315"/>
    </reaction>
</comment>
<evidence type="ECO:0000259" key="6">
    <source>
        <dbReference type="PROSITE" id="PS50984"/>
    </source>
</evidence>
<evidence type="ECO:0000313" key="7">
    <source>
        <dbReference type="EnsemblMetazoa" id="XP_016978876.2"/>
    </source>
</evidence>
<comment type="similarity">
    <text evidence="1">Belongs to the pseudouridine synthase TruD family.</text>
</comment>
<dbReference type="InterPro" id="IPR001656">
    <property type="entry name" value="PsdUridine_synth_TruD"/>
</dbReference>
<dbReference type="Proteomes" id="UP001652680">
    <property type="component" value="Unassembled WGS sequence"/>
</dbReference>
<evidence type="ECO:0000256" key="2">
    <source>
        <dbReference type="ARBA" id="ARBA00022694"/>
    </source>
</evidence>
<reference evidence="8" key="1">
    <citation type="journal article" date="2021" name="Elife">
        <title>Highly contiguous assemblies of 101 drosophilid genomes.</title>
        <authorList>
            <person name="Kim B.Y."/>
            <person name="Wang J.R."/>
            <person name="Miller D.E."/>
            <person name="Barmina O."/>
            <person name="Delaney E."/>
            <person name="Thompson A."/>
            <person name="Comeault A.A."/>
            <person name="Peede D."/>
            <person name="D'Agostino E.R."/>
            <person name="Pelaez J."/>
            <person name="Aguilar J.M."/>
            <person name="Haji D."/>
            <person name="Matsunaga T."/>
            <person name="Armstrong E.E."/>
            <person name="Zych M."/>
            <person name="Ogawa Y."/>
            <person name="Stamenkovic-Radak M."/>
            <person name="Jelic M."/>
            <person name="Veselinovic M.S."/>
            <person name="Tanaskovic M."/>
            <person name="Eric P."/>
            <person name="Gao J.J."/>
            <person name="Katoh T.K."/>
            <person name="Toda M.J."/>
            <person name="Watabe H."/>
            <person name="Watada M."/>
            <person name="Davis J.S."/>
            <person name="Moyle L.C."/>
            <person name="Manoli G."/>
            <person name="Bertolini E."/>
            <person name="Kostal V."/>
            <person name="Hawley R.S."/>
            <person name="Takahashi A."/>
            <person name="Jones C.D."/>
            <person name="Price D.K."/>
            <person name="Whiteman N."/>
            <person name="Kopp A."/>
            <person name="Matute D.R."/>
            <person name="Petrov D.A."/>
        </authorList>
    </citation>
    <scope>NUCLEOTIDE SEQUENCE [LARGE SCALE GENOMIC DNA]</scope>
</reference>
<protein>
    <recommendedName>
        <fullName evidence="6">TRUD domain-containing protein</fullName>
    </recommendedName>
</protein>
<keyword evidence="2" id="KW-0819">tRNA processing</keyword>
<accession>A0ABM5HDT7</accession>
<organism evidence="7 8">
    <name type="scientific">Drosophila rhopaloa</name>
    <name type="common">Fruit fly</name>
    <dbReference type="NCBI Taxonomy" id="1041015"/>
    <lineage>
        <taxon>Eukaryota</taxon>
        <taxon>Metazoa</taxon>
        <taxon>Ecdysozoa</taxon>
        <taxon>Arthropoda</taxon>
        <taxon>Hexapoda</taxon>
        <taxon>Insecta</taxon>
        <taxon>Pterygota</taxon>
        <taxon>Neoptera</taxon>
        <taxon>Endopterygota</taxon>
        <taxon>Diptera</taxon>
        <taxon>Brachycera</taxon>
        <taxon>Muscomorpha</taxon>
        <taxon>Ephydroidea</taxon>
        <taxon>Drosophilidae</taxon>
        <taxon>Drosophila</taxon>
        <taxon>Sophophora</taxon>
    </lineage>
</organism>
<dbReference type="InterPro" id="IPR042214">
    <property type="entry name" value="TruD_catalytic"/>
</dbReference>
<dbReference type="InterPro" id="IPR011760">
    <property type="entry name" value="PsdUridine_synth_TruD_insert"/>
</dbReference>
<evidence type="ECO:0000256" key="3">
    <source>
        <dbReference type="ARBA" id="ARBA00023235"/>
    </source>
</evidence>
<feature type="compositionally biased region" description="Basic residues" evidence="5">
    <location>
        <begin position="1"/>
        <end position="24"/>
    </location>
</feature>
<proteinExistence type="inferred from homology"/>
<reference evidence="7" key="2">
    <citation type="submission" date="2025-05" db="UniProtKB">
        <authorList>
            <consortium name="EnsemblMetazoa"/>
        </authorList>
    </citation>
    <scope>IDENTIFICATION</scope>
</reference>
<feature type="compositionally biased region" description="Acidic residues" evidence="5">
    <location>
        <begin position="492"/>
        <end position="502"/>
    </location>
</feature>
<feature type="domain" description="TRUD" evidence="6">
    <location>
        <begin position="347"/>
        <end position="605"/>
    </location>
</feature>
<feature type="region of interest" description="Disordered" evidence="5">
    <location>
        <begin position="1"/>
        <end position="49"/>
    </location>
</feature>
<keyword evidence="3" id="KW-0413">Isomerase</keyword>
<sequence length="732" mass="83030">MGKDRGRGRRNHHSGPYKKSNWRGQKRDRPQNNGGQSNRTTPQQKSTLRENQVGITEFTNPEAPGFTGILKSRFSDFHVNEIDCSGKVLELNDLSVPKVAIVAVAEKELDNWRQELEAVIGPEVWKDIANLAEAKHDPKIEQKVEIDVTSLDKEQRTQVHQLIKQLYKGKLLSTTIGQQQVKPKASLEEKDEVKDEAPAQEDPPVPEEEKKTIRILKPKPGRGDNRWSFPADYVTFLVHKTNLVTSDVASTLAARLNLRPSQVNYSGIKDKRAKTTQNFSVKRRTPESILNAARCQRNVQIGNFAFQSNTLKLGDLQGNRFRIALRHIDKEKRGEIEVALESLRERGFINYYGLQRFGNSASVPTYEVGVALLKSDYKLACELILKPRDSDVEFMRPIREEWFKNRDSAAAAAKIYGDKFIEKKLLDGLARFGESDYSSALRQIPRNMLMLYPHAYQSLIFNRIASRRIKEFGLKLIPGDLVYVEQDKSDGVEEQEQQAEDLDGPKEADAIEDPPETVEEEDTIEEESLFKRKVRPLTAEDIASGKFHLSDVVLPLPGHDITYPSNECGAWYEEMLAEVGLSSDQLKHKEKTYALAGAYRKMIISSSDLKWNFRLYNTPEDTLIASDWELLKNIPVTPEPAEDEGKFLALLLEFSLPTAAYATMFLRELLKQDTSSASQTLLEKEAMSKGETEKEVVAKEEAMEEEKEVTAEEVQETEEAEMQEAKEEVQAN</sequence>
<dbReference type="PANTHER" id="PTHR13326:SF31">
    <property type="entry name" value="PSEUDOURIDYLATE SYNTHASE 7 HOMOLOG"/>
    <property type="match status" value="1"/>
</dbReference>
<dbReference type="RefSeq" id="XP_016978876.2">
    <property type="nucleotide sequence ID" value="XM_017123387.2"/>
</dbReference>
<feature type="compositionally biased region" description="Basic and acidic residues" evidence="5">
    <location>
        <begin position="682"/>
        <end position="701"/>
    </location>
</feature>
<dbReference type="Gene3D" id="3.30.2350.20">
    <property type="entry name" value="TruD, catalytic domain"/>
    <property type="match status" value="2"/>
</dbReference>
<dbReference type="PANTHER" id="PTHR13326">
    <property type="entry name" value="TRNA PSEUDOURIDINE SYNTHASE D"/>
    <property type="match status" value="1"/>
</dbReference>
<feature type="compositionally biased region" description="Acidic residues" evidence="5">
    <location>
        <begin position="702"/>
        <end position="722"/>
    </location>
</feature>
<feature type="region of interest" description="Disordered" evidence="5">
    <location>
        <begin position="180"/>
        <end position="211"/>
    </location>
</feature>
<dbReference type="InterPro" id="IPR020103">
    <property type="entry name" value="PsdUridine_synth_cat_dom_sf"/>
</dbReference>
<evidence type="ECO:0000313" key="8">
    <source>
        <dbReference type="Proteomes" id="UP001652680"/>
    </source>
</evidence>
<feature type="compositionally biased region" description="Acidic residues" evidence="5">
    <location>
        <begin position="510"/>
        <end position="525"/>
    </location>
</feature>
<dbReference type="PIRSF" id="PIRSF037016">
    <property type="entry name" value="Pseudouridin_synth_euk_prd"/>
    <property type="match status" value="1"/>
</dbReference>
<dbReference type="CDD" id="cd02576">
    <property type="entry name" value="PseudoU_synth_ScPUS7"/>
    <property type="match status" value="1"/>
</dbReference>
<dbReference type="GeneID" id="108044386"/>
<evidence type="ECO:0000256" key="1">
    <source>
        <dbReference type="ARBA" id="ARBA00007953"/>
    </source>
</evidence>
<feature type="region of interest" description="Disordered" evidence="5">
    <location>
        <begin position="488"/>
        <end position="525"/>
    </location>
</feature>